<dbReference type="NCBIfam" id="NF004684">
    <property type="entry name" value="PRK06027.1"/>
    <property type="match status" value="1"/>
</dbReference>
<dbReference type="GO" id="GO:0006730">
    <property type="term" value="P:one-carbon metabolic process"/>
    <property type="evidence" value="ECO:0007669"/>
    <property type="project" value="UniProtKB-KW"/>
</dbReference>
<keyword evidence="2 3" id="KW-0378">Hydrolase</keyword>
<protein>
    <recommendedName>
        <fullName evidence="3 4">Formyltetrahydrofolate deformylase</fullName>
        <ecNumber evidence="3 4">3.5.1.10</ecNumber>
    </recommendedName>
    <alternativeName>
        <fullName evidence="3">Formyl-FH(4) hydrolase</fullName>
    </alternativeName>
</protein>
<sequence length="287" mass="33283">MPAKKRLYTLTLSCPDRTGIVSTVTSFIANLGGWITDASQHGDFTDHHFFMRVQILADSLKMDVDEFRERFADMAAEFEMDWQITDSAQRKRVIILVSKQDHCLYDLLYRYRSQEFEFEVPCIISNHENMRSFVEWHGIPYHCLPISSENKPAQYAVMVKLFEQHKADVIVLARYMQVLSPEICKLFPNKIINIHHSFLPSFVGAKPYHQAYERGVKMIGATCHYVTEELDQGPIIEQDVNRVDHSCSLEDMINLGKDVEKNVLSRGLRYHVEDRILVHGNKTIVFD</sequence>
<comment type="caution">
    <text evidence="6">The sequence shown here is derived from an EMBL/GenBank/DDBJ whole genome shotgun (WGS) entry which is preliminary data.</text>
</comment>
<dbReference type="UniPathway" id="UPA00074">
    <property type="reaction ID" value="UER00170"/>
</dbReference>
<accession>A0A2S4ZYV1</accession>
<evidence type="ECO:0000256" key="4">
    <source>
        <dbReference type="NCBIfam" id="TIGR00655"/>
    </source>
</evidence>
<dbReference type="EMBL" id="PQVF01000015">
    <property type="protein sequence ID" value="POY35043.1"/>
    <property type="molecule type" value="Genomic_DNA"/>
</dbReference>
<gene>
    <name evidence="3 6" type="primary">purU</name>
    <name evidence="6" type="ORF">C3K47_17455</name>
</gene>
<dbReference type="EC" id="3.5.1.10" evidence="3 4"/>
<dbReference type="InterPro" id="IPR004810">
    <property type="entry name" value="PurU"/>
</dbReference>
<keyword evidence="7" id="KW-1185">Reference proteome</keyword>
<dbReference type="Gene3D" id="3.30.70.260">
    <property type="match status" value="1"/>
</dbReference>
<evidence type="ECO:0000259" key="5">
    <source>
        <dbReference type="PROSITE" id="PS51671"/>
    </source>
</evidence>
<reference evidence="6 7" key="1">
    <citation type="submission" date="2018-01" db="EMBL/GenBank/DDBJ databases">
        <authorList>
            <person name="Gaut B.S."/>
            <person name="Morton B.R."/>
            <person name="Clegg M.T."/>
            <person name="Duvall M.R."/>
        </authorList>
    </citation>
    <scope>NUCLEOTIDE SEQUENCE [LARGE SCALE GENOMIC DNA]</scope>
    <source>
        <strain evidence="6 7">HR-AV</strain>
    </source>
</reference>
<dbReference type="PROSITE" id="PS51671">
    <property type="entry name" value="ACT"/>
    <property type="match status" value="1"/>
</dbReference>
<comment type="function">
    <text evidence="3">Catalyzes the hydrolysis of 10-formyltetrahydrofolate (formyl-FH4) to formate and tetrahydrofolate (FH4).</text>
</comment>
<dbReference type="GO" id="GO:0006189">
    <property type="term" value="P:'de novo' IMP biosynthetic process"/>
    <property type="evidence" value="ECO:0007669"/>
    <property type="project" value="UniProtKB-UniRule"/>
</dbReference>
<dbReference type="InterPro" id="IPR002912">
    <property type="entry name" value="ACT_dom"/>
</dbReference>
<dbReference type="PRINTS" id="PR01575">
    <property type="entry name" value="FFH4HYDRLASE"/>
</dbReference>
<dbReference type="Proteomes" id="UP000236893">
    <property type="component" value="Unassembled WGS sequence"/>
</dbReference>
<feature type="active site" evidence="3">
    <location>
        <position position="231"/>
    </location>
</feature>
<dbReference type="PANTHER" id="PTHR42706:SF1">
    <property type="entry name" value="FORMYLTETRAHYDROFOLATE DEFORMYLASE 2, MITOCHONDRIAL"/>
    <property type="match status" value="1"/>
</dbReference>
<dbReference type="HAMAP" id="MF_01927">
    <property type="entry name" value="PurU"/>
    <property type="match status" value="1"/>
</dbReference>
<dbReference type="SUPFAM" id="SSF53328">
    <property type="entry name" value="Formyltransferase"/>
    <property type="match status" value="1"/>
</dbReference>
<evidence type="ECO:0000256" key="1">
    <source>
        <dbReference type="ARBA" id="ARBA00022563"/>
    </source>
</evidence>
<name>A0A2S4ZYV1_9SPHI</name>
<dbReference type="AlphaFoldDB" id="A0A2S4ZYV1"/>
<evidence type="ECO:0000256" key="3">
    <source>
        <dbReference type="HAMAP-Rule" id="MF_01927"/>
    </source>
</evidence>
<keyword evidence="3" id="KW-0658">Purine biosynthesis</keyword>
<evidence type="ECO:0000313" key="7">
    <source>
        <dbReference type="Proteomes" id="UP000236893"/>
    </source>
</evidence>
<dbReference type="NCBIfam" id="TIGR00655">
    <property type="entry name" value="PurU"/>
    <property type="match status" value="1"/>
</dbReference>
<dbReference type="GO" id="GO:0008864">
    <property type="term" value="F:formyltetrahydrofolate deformylase activity"/>
    <property type="evidence" value="ECO:0007669"/>
    <property type="project" value="UniProtKB-UniRule"/>
</dbReference>
<dbReference type="InterPro" id="IPR044074">
    <property type="entry name" value="PurU_ACT"/>
</dbReference>
<evidence type="ECO:0000256" key="2">
    <source>
        <dbReference type="ARBA" id="ARBA00022801"/>
    </source>
</evidence>
<organism evidence="6 7">
    <name type="scientific">Solitalea longa</name>
    <dbReference type="NCBI Taxonomy" id="2079460"/>
    <lineage>
        <taxon>Bacteria</taxon>
        <taxon>Pseudomonadati</taxon>
        <taxon>Bacteroidota</taxon>
        <taxon>Sphingobacteriia</taxon>
        <taxon>Sphingobacteriales</taxon>
        <taxon>Sphingobacteriaceae</taxon>
        <taxon>Solitalea</taxon>
    </lineage>
</organism>
<dbReference type="PIRSF" id="PIRSF036480">
    <property type="entry name" value="FormyFH4_hydr"/>
    <property type="match status" value="1"/>
</dbReference>
<dbReference type="CDD" id="cd08648">
    <property type="entry name" value="FMT_core_Formyl-FH4-Hydrolase_C"/>
    <property type="match status" value="1"/>
</dbReference>
<comment type="similarity">
    <text evidence="3">Belongs to the PurU family.</text>
</comment>
<keyword evidence="1 3" id="KW-0554">One-carbon metabolism</keyword>
<dbReference type="RefSeq" id="WP_103790455.1">
    <property type="nucleotide sequence ID" value="NZ_PQVF01000015.1"/>
</dbReference>
<dbReference type="Gene3D" id="3.40.50.170">
    <property type="entry name" value="Formyl transferase, N-terminal domain"/>
    <property type="match status" value="1"/>
</dbReference>
<dbReference type="InterPro" id="IPR036477">
    <property type="entry name" value="Formyl_transf_N_sf"/>
</dbReference>
<dbReference type="InterPro" id="IPR041729">
    <property type="entry name" value="Formyl-FH4-Hydrolase_C"/>
</dbReference>
<proteinExistence type="inferred from homology"/>
<dbReference type="OrthoDB" id="9806170at2"/>
<comment type="pathway">
    <text evidence="3">Purine metabolism; IMP biosynthesis via de novo pathway; formate from 10-formyl-5,6,7,8-tetrahydrofolate: step 1/1.</text>
</comment>
<dbReference type="InterPro" id="IPR002376">
    <property type="entry name" value="Formyl_transf_N"/>
</dbReference>
<comment type="catalytic activity">
    <reaction evidence="3">
        <text>(6R)-10-formyltetrahydrofolate + H2O = (6S)-5,6,7,8-tetrahydrofolate + formate + H(+)</text>
        <dbReference type="Rhea" id="RHEA:19833"/>
        <dbReference type="ChEBI" id="CHEBI:15377"/>
        <dbReference type="ChEBI" id="CHEBI:15378"/>
        <dbReference type="ChEBI" id="CHEBI:15740"/>
        <dbReference type="ChEBI" id="CHEBI:57453"/>
        <dbReference type="ChEBI" id="CHEBI:195366"/>
        <dbReference type="EC" id="3.5.1.10"/>
    </reaction>
</comment>
<dbReference type="SUPFAM" id="SSF55021">
    <property type="entry name" value="ACT-like"/>
    <property type="match status" value="1"/>
</dbReference>
<feature type="domain" description="ACT" evidence="5">
    <location>
        <begin position="9"/>
        <end position="89"/>
    </location>
</feature>
<dbReference type="Pfam" id="PF00551">
    <property type="entry name" value="Formyl_trans_N"/>
    <property type="match status" value="1"/>
</dbReference>
<evidence type="ECO:0000313" key="6">
    <source>
        <dbReference type="EMBL" id="POY35043.1"/>
    </source>
</evidence>
<dbReference type="InterPro" id="IPR045865">
    <property type="entry name" value="ACT-like_dom_sf"/>
</dbReference>
<dbReference type="PANTHER" id="PTHR42706">
    <property type="entry name" value="FORMYLTETRAHYDROFOLATE DEFORMYLASE"/>
    <property type="match status" value="1"/>
</dbReference>
<dbReference type="CDD" id="cd04875">
    <property type="entry name" value="ACT_F4HF-DF"/>
    <property type="match status" value="1"/>
</dbReference>